<gene>
    <name evidence="2" type="ORF">HPG69_001728</name>
</gene>
<comment type="caution">
    <text evidence="2">The sequence shown here is derived from an EMBL/GenBank/DDBJ whole genome shotgun (WGS) entry which is preliminary data.</text>
</comment>
<keyword evidence="3" id="KW-1185">Reference proteome</keyword>
<protein>
    <submittedName>
        <fullName evidence="2">Uncharacterized protein</fullName>
    </submittedName>
</protein>
<sequence>MVARDPESCVELKAILDHQELHPVQRGHADQHQEAKTTEAATEHSDIACDAAGRPGACRQVWRLLELAGSRQRVAKASGLSAWGIDPTLHGAAVEMRL</sequence>
<dbReference type="AlphaFoldDB" id="A0A7J7FC43"/>
<feature type="region of interest" description="Disordered" evidence="1">
    <location>
        <begin position="23"/>
        <end position="44"/>
    </location>
</feature>
<evidence type="ECO:0000256" key="1">
    <source>
        <dbReference type="SAM" id="MobiDB-lite"/>
    </source>
</evidence>
<name>A0A7J7FC43_DICBM</name>
<dbReference type="Proteomes" id="UP000551758">
    <property type="component" value="Unassembled WGS sequence"/>
</dbReference>
<proteinExistence type="predicted"/>
<organism evidence="2 3">
    <name type="scientific">Diceros bicornis minor</name>
    <name type="common">South-central black rhinoceros</name>
    <dbReference type="NCBI Taxonomy" id="77932"/>
    <lineage>
        <taxon>Eukaryota</taxon>
        <taxon>Metazoa</taxon>
        <taxon>Chordata</taxon>
        <taxon>Craniata</taxon>
        <taxon>Vertebrata</taxon>
        <taxon>Euteleostomi</taxon>
        <taxon>Mammalia</taxon>
        <taxon>Eutheria</taxon>
        <taxon>Laurasiatheria</taxon>
        <taxon>Perissodactyla</taxon>
        <taxon>Rhinocerotidae</taxon>
        <taxon>Diceros</taxon>
    </lineage>
</organism>
<dbReference type="EMBL" id="JACDTQ010000812">
    <property type="protein sequence ID" value="KAF5925284.1"/>
    <property type="molecule type" value="Genomic_DNA"/>
</dbReference>
<accession>A0A7J7FC43</accession>
<reference evidence="2 3" key="1">
    <citation type="journal article" date="2020" name="Mol. Biol. Evol.">
        <title>Interspecific Gene Flow and the Evolution of Specialization in Black and White Rhinoceros.</title>
        <authorList>
            <person name="Moodley Y."/>
            <person name="Westbury M.V."/>
            <person name="Russo I.M."/>
            <person name="Gopalakrishnan S."/>
            <person name="Rakotoarivelo A."/>
            <person name="Olsen R.A."/>
            <person name="Prost S."/>
            <person name="Tunstall T."/>
            <person name="Ryder O.A."/>
            <person name="Dalen L."/>
            <person name="Bruford M.W."/>
        </authorList>
    </citation>
    <scope>NUCLEOTIDE SEQUENCE [LARGE SCALE GENOMIC DNA]</scope>
    <source>
        <strain evidence="2">SBR-YM</strain>
        <tissue evidence="2">Skin</tissue>
    </source>
</reference>
<evidence type="ECO:0000313" key="2">
    <source>
        <dbReference type="EMBL" id="KAF5925284.1"/>
    </source>
</evidence>
<evidence type="ECO:0000313" key="3">
    <source>
        <dbReference type="Proteomes" id="UP000551758"/>
    </source>
</evidence>